<dbReference type="Pfam" id="PF02932">
    <property type="entry name" value="Neur_chan_memb"/>
    <property type="match status" value="1"/>
</dbReference>
<dbReference type="GeneID" id="106078123"/>
<dbReference type="InterPro" id="IPR018000">
    <property type="entry name" value="Neurotransmitter_ion_chnl_CS"/>
</dbReference>
<evidence type="ECO:0000256" key="5">
    <source>
        <dbReference type="SAM" id="MobiDB-lite"/>
    </source>
</evidence>
<evidence type="ECO:0000259" key="8">
    <source>
        <dbReference type="Pfam" id="PF02932"/>
    </source>
</evidence>
<dbReference type="InterPro" id="IPR038050">
    <property type="entry name" value="Neuro_actylchol_rec"/>
</dbReference>
<dbReference type="Gene3D" id="1.20.58.390">
    <property type="entry name" value="Neurotransmitter-gated ion-channel transmembrane domain"/>
    <property type="match status" value="1"/>
</dbReference>
<evidence type="ECO:0000256" key="4">
    <source>
        <dbReference type="ARBA" id="ARBA00023136"/>
    </source>
</evidence>
<dbReference type="GO" id="GO:0005230">
    <property type="term" value="F:extracellular ligand-gated monoatomic ion channel activity"/>
    <property type="evidence" value="ECO:0007669"/>
    <property type="project" value="InterPro"/>
</dbReference>
<evidence type="ECO:0000313" key="10">
    <source>
        <dbReference type="RefSeq" id="XP_055895352.1"/>
    </source>
</evidence>
<feature type="compositionally biased region" description="Polar residues" evidence="5">
    <location>
        <begin position="280"/>
        <end position="289"/>
    </location>
</feature>
<proteinExistence type="predicted"/>
<feature type="domain" description="Neurotransmitter-gated ion-channel ligand-binding" evidence="7">
    <location>
        <begin position="2"/>
        <end position="148"/>
    </location>
</feature>
<gene>
    <name evidence="10" type="primary">LOC106078123</name>
</gene>
<keyword evidence="3 6" id="KW-1133">Transmembrane helix</keyword>
<feature type="transmembrane region" description="Helical" evidence="6">
    <location>
        <begin position="213"/>
        <end position="234"/>
    </location>
</feature>
<evidence type="ECO:0000313" key="9">
    <source>
        <dbReference type="Proteomes" id="UP001165740"/>
    </source>
</evidence>
<evidence type="ECO:0000256" key="3">
    <source>
        <dbReference type="ARBA" id="ARBA00022989"/>
    </source>
</evidence>
<organism evidence="9 10">
    <name type="scientific">Biomphalaria glabrata</name>
    <name type="common">Bloodfluke planorb</name>
    <name type="synonym">Freshwater snail</name>
    <dbReference type="NCBI Taxonomy" id="6526"/>
    <lineage>
        <taxon>Eukaryota</taxon>
        <taxon>Metazoa</taxon>
        <taxon>Spiralia</taxon>
        <taxon>Lophotrochozoa</taxon>
        <taxon>Mollusca</taxon>
        <taxon>Gastropoda</taxon>
        <taxon>Heterobranchia</taxon>
        <taxon>Euthyneura</taxon>
        <taxon>Panpulmonata</taxon>
        <taxon>Hygrophila</taxon>
        <taxon>Lymnaeoidea</taxon>
        <taxon>Planorbidae</taxon>
        <taxon>Biomphalaria</taxon>
    </lineage>
</organism>
<reference evidence="10" key="1">
    <citation type="submission" date="2025-08" db="UniProtKB">
        <authorList>
            <consortium name="RefSeq"/>
        </authorList>
    </citation>
    <scope>IDENTIFICATION</scope>
</reference>
<dbReference type="InterPro" id="IPR036734">
    <property type="entry name" value="Neur_chan_lig-bd_sf"/>
</dbReference>
<dbReference type="PROSITE" id="PS00236">
    <property type="entry name" value="NEUROTR_ION_CHANNEL"/>
    <property type="match status" value="1"/>
</dbReference>
<dbReference type="SUPFAM" id="SSF63712">
    <property type="entry name" value="Nicotinic receptor ligand binding domain-like"/>
    <property type="match status" value="1"/>
</dbReference>
<keyword evidence="2 6" id="KW-0812">Transmembrane</keyword>
<sequence length="344" mass="38834">MDEIIAWDPNKYNGEQTIHPYPGSVWRPRVILMNTLDKRDVFADDMAPFLVKSSGLVMWAPGSLFTVSCELVMDNYPFDEHNCSIVMKSMTYTYNQLRFTNLQKPVITKYFSNTTEWDLKAIQFDIPTNLRADTNAEFCISMSLRRRPYFLLFNVVLPVVFLSFLNILVFAIPGNSGEKISYGITVLLALSVFLSTVGGMLPRTGTVPKLTTYLFTLLIISTLTVVDSIIIVFIHHMEEKEQQHQKAKSNFLRALNRFTAVRRVVSPGITSPKKQDLSEKTQGGHTATPDSKKPNSDDSNGHLKGHSKNGYKVIGNHMDLVSFIVFLVIWLAVTINFVVNIATK</sequence>
<evidence type="ECO:0000256" key="1">
    <source>
        <dbReference type="ARBA" id="ARBA00004141"/>
    </source>
</evidence>
<feature type="domain" description="Neurotransmitter-gated ion-channel transmembrane" evidence="8">
    <location>
        <begin position="156"/>
        <end position="298"/>
    </location>
</feature>
<dbReference type="CDD" id="cd19051">
    <property type="entry name" value="LGIC_TM_cation"/>
    <property type="match status" value="1"/>
</dbReference>
<feature type="compositionally biased region" description="Basic and acidic residues" evidence="5">
    <location>
        <begin position="290"/>
        <end position="301"/>
    </location>
</feature>
<feature type="transmembrane region" description="Helical" evidence="6">
    <location>
        <begin position="150"/>
        <end position="174"/>
    </location>
</feature>
<evidence type="ECO:0000259" key="7">
    <source>
        <dbReference type="Pfam" id="PF02931"/>
    </source>
</evidence>
<dbReference type="GO" id="GO:0016020">
    <property type="term" value="C:membrane"/>
    <property type="evidence" value="ECO:0007669"/>
    <property type="project" value="UniProtKB-SubCell"/>
</dbReference>
<feature type="region of interest" description="Disordered" evidence="5">
    <location>
        <begin position="269"/>
        <end position="304"/>
    </location>
</feature>
<dbReference type="Pfam" id="PF02931">
    <property type="entry name" value="Neur_chan_LBD"/>
    <property type="match status" value="1"/>
</dbReference>
<name>A0A9W3B799_BIOGL</name>
<evidence type="ECO:0000256" key="6">
    <source>
        <dbReference type="SAM" id="Phobius"/>
    </source>
</evidence>
<comment type="subcellular location">
    <subcellularLocation>
        <location evidence="1">Membrane</location>
        <topology evidence="1">Multi-pass membrane protein</topology>
    </subcellularLocation>
</comment>
<feature type="transmembrane region" description="Helical" evidence="6">
    <location>
        <begin position="180"/>
        <end position="201"/>
    </location>
</feature>
<keyword evidence="4 6" id="KW-0472">Membrane</keyword>
<dbReference type="PANTHER" id="PTHR18945">
    <property type="entry name" value="NEUROTRANSMITTER GATED ION CHANNEL"/>
    <property type="match status" value="1"/>
</dbReference>
<feature type="transmembrane region" description="Helical" evidence="6">
    <location>
        <begin position="320"/>
        <end position="342"/>
    </location>
</feature>
<dbReference type="Gene3D" id="2.70.170.10">
    <property type="entry name" value="Neurotransmitter-gated ion-channel ligand-binding domain"/>
    <property type="match status" value="1"/>
</dbReference>
<accession>A0A9W3B799</accession>
<dbReference type="InterPro" id="IPR036719">
    <property type="entry name" value="Neuro-gated_channel_TM_sf"/>
</dbReference>
<keyword evidence="9" id="KW-1185">Reference proteome</keyword>
<dbReference type="GO" id="GO:0004888">
    <property type="term" value="F:transmembrane signaling receptor activity"/>
    <property type="evidence" value="ECO:0007669"/>
    <property type="project" value="InterPro"/>
</dbReference>
<dbReference type="OMA" id="CEFDITH"/>
<dbReference type="Proteomes" id="UP001165740">
    <property type="component" value="Chromosome 8"/>
</dbReference>
<dbReference type="InterPro" id="IPR006202">
    <property type="entry name" value="Neur_chan_lig-bd"/>
</dbReference>
<dbReference type="CDD" id="cd18989">
    <property type="entry name" value="LGIC_ECD_cation"/>
    <property type="match status" value="1"/>
</dbReference>
<dbReference type="AlphaFoldDB" id="A0A9W3B799"/>
<evidence type="ECO:0000256" key="2">
    <source>
        <dbReference type="ARBA" id="ARBA00022692"/>
    </source>
</evidence>
<dbReference type="InterPro" id="IPR006029">
    <property type="entry name" value="Neurotrans-gated_channel_TM"/>
</dbReference>
<dbReference type="OrthoDB" id="5809364at2759"/>
<protein>
    <submittedName>
        <fullName evidence="10">Neuronal acetylcholine receptor subunit alpha-6-like</fullName>
    </submittedName>
</protein>
<dbReference type="RefSeq" id="XP_055895352.1">
    <property type="nucleotide sequence ID" value="XM_056039377.1"/>
</dbReference>
<dbReference type="SUPFAM" id="SSF90112">
    <property type="entry name" value="Neurotransmitter-gated ion-channel transmembrane pore"/>
    <property type="match status" value="1"/>
</dbReference>
<dbReference type="InterPro" id="IPR006201">
    <property type="entry name" value="Neur_channel"/>
</dbReference>